<feature type="compositionally biased region" description="Low complexity" evidence="1">
    <location>
        <begin position="540"/>
        <end position="557"/>
    </location>
</feature>
<evidence type="ECO:0000256" key="1">
    <source>
        <dbReference type="SAM" id="MobiDB-lite"/>
    </source>
</evidence>
<gene>
    <name evidence="4" type="ORF">YH66_02210</name>
</gene>
<feature type="region of interest" description="Disordered" evidence="1">
    <location>
        <begin position="212"/>
        <end position="239"/>
    </location>
</feature>
<feature type="region of interest" description="Disordered" evidence="1">
    <location>
        <begin position="294"/>
        <end position="356"/>
    </location>
</feature>
<sequence>MKLAPRMRMRSHKTFAALASLALVIGLGQVPIAKADTEYRTASDGSLNWGFRQSFRNYIQTGVAKGSIMLGDGASDNGGNFAFTPRTNGTTVTSDSQGTVEFNGSVHFLGHQADDKWILDTTMSDIKMVFNGSSAQLVVDLVAREFKGTTYDDIGEYIISDDIVLADVSLNSAADFSQDSIDLSGTTALTAAGAQAFGGFYETGDALDPTGGSLTISSTTTTPSTGTTSTSASTSGGTADCSSGALGVVTTGTNDGMLGTIQEVNNTFAIWNNLIVNTERMFCNIDTLKARFDTDDSSDSATSATSGTTASTGTTAATTAGTTGTTGTASTASGTPGTSGTSGTSGTAATVAGTTPTDNGVCTASGSLGVTQASSQWGVKASFQNYIRGSIANGSWTLNGVGFDNQQFQFSGNSGAVDAENKTGSINFPGSIHFTGHGGILDMQIANIEISFNGNSGELIADVVSSDMDGNSTNYGRTVVGTLNFSALNVSATEASGSASVSLSQSGSQAFADFYTPGTQLDPISFSATLGGEASCATGSTSTTGAAATANTDNTEGVAGEESTTPANQNSQFQIRQAAADSTGLDTTTTMLLILAAFVVAGGSMTRFTVGNPTGK</sequence>
<organism evidence="4 5">
    <name type="scientific">[Brevibacterium] flavum</name>
    <dbReference type="NCBI Taxonomy" id="92706"/>
    <lineage>
        <taxon>Bacteria</taxon>
        <taxon>Bacillati</taxon>
        <taxon>Actinomycetota</taxon>
        <taxon>Actinomycetes</taxon>
        <taxon>Mycobacteriales</taxon>
        <taxon>Corynebacteriaceae</taxon>
        <taxon>Corynebacterium</taxon>
    </lineage>
</organism>
<accession>A0A0F6SQM1</accession>
<feature type="region of interest" description="Disordered" evidence="1">
    <location>
        <begin position="540"/>
        <end position="569"/>
    </location>
</feature>
<dbReference type="PATRIC" id="fig|92706.3.peg.461"/>
<name>A0A0F6SQM1_9CORY</name>
<feature type="domain" description="Htaa" evidence="3">
    <location>
        <begin position="373"/>
        <end position="527"/>
    </location>
</feature>
<reference evidence="4 5" key="1">
    <citation type="submission" date="2015-04" db="EMBL/GenBank/DDBJ databases">
        <title>Complete Genome Sequence of Brevibacterium flavum ATCC 15168.</title>
        <authorList>
            <person name="Ahn J."/>
            <person name="Park G."/>
            <person name="Jeon W."/>
            <person name="Jang Y."/>
            <person name="Jang M."/>
            <person name="Lee H."/>
            <person name="Lee H."/>
        </authorList>
    </citation>
    <scope>NUCLEOTIDE SEQUENCE [LARGE SCALE GENOMIC DNA]</scope>
    <source>
        <strain evidence="4 5">ATCC 15168</strain>
    </source>
</reference>
<feature type="signal peptide" evidence="2">
    <location>
        <begin position="1"/>
        <end position="35"/>
    </location>
</feature>
<dbReference type="Pfam" id="PF04213">
    <property type="entry name" value="HtaA"/>
    <property type="match status" value="2"/>
</dbReference>
<feature type="chain" id="PRO_5002509615" description="Htaa domain-containing protein" evidence="2">
    <location>
        <begin position="36"/>
        <end position="616"/>
    </location>
</feature>
<dbReference type="EMBL" id="CP011309">
    <property type="protein sequence ID" value="AKF26449.1"/>
    <property type="molecule type" value="Genomic_DNA"/>
</dbReference>
<dbReference type="InterPro" id="IPR007331">
    <property type="entry name" value="Htaa"/>
</dbReference>
<feature type="compositionally biased region" description="Low complexity" evidence="1">
    <location>
        <begin position="299"/>
        <end position="356"/>
    </location>
</feature>
<feature type="domain" description="Htaa" evidence="3">
    <location>
        <begin position="44"/>
        <end position="211"/>
    </location>
</feature>
<keyword evidence="2" id="KW-0732">Signal</keyword>
<evidence type="ECO:0000313" key="5">
    <source>
        <dbReference type="Proteomes" id="UP000034037"/>
    </source>
</evidence>
<evidence type="ECO:0000256" key="2">
    <source>
        <dbReference type="SAM" id="SignalP"/>
    </source>
</evidence>
<evidence type="ECO:0000259" key="3">
    <source>
        <dbReference type="Pfam" id="PF04213"/>
    </source>
</evidence>
<evidence type="ECO:0000313" key="4">
    <source>
        <dbReference type="EMBL" id="AKF26449.1"/>
    </source>
</evidence>
<proteinExistence type="predicted"/>
<dbReference type="RefSeq" id="WP_003859748.1">
    <property type="nucleotide sequence ID" value="NZ_CP011309.1"/>
</dbReference>
<dbReference type="Proteomes" id="UP000034037">
    <property type="component" value="Chromosome"/>
</dbReference>
<dbReference type="AlphaFoldDB" id="A0A0F6SQM1"/>
<dbReference type="HOGENOM" id="CLU_446003_0_0_11"/>
<protein>
    <recommendedName>
        <fullName evidence="3">Htaa domain-containing protein</fullName>
    </recommendedName>
</protein>
<keyword evidence="5" id="KW-1185">Reference proteome</keyword>